<dbReference type="SUPFAM" id="SSF56349">
    <property type="entry name" value="DNA breaking-rejoining enzymes"/>
    <property type="match status" value="1"/>
</dbReference>
<sequence>MDHIIRMTLLDTFKRELINEEKSDLTIEKYIRDVGAFFRTMEEGTVVTKEKVIQYKRKLMEQYTPSSVNSMLASINRFFKMMEWYDCTVRSLKIQRSSFRSEKQELTIGEYKKLLKTAKDHKDERMYLLIETLGATGIRISELPFITVEAVMQGRATVSLKGKTRMVLLPMELRRKLRAYARQKKISTGSLFVTRSGRQMDRSNILHAMKKLALEAGVAPEKVYPHNLRHLFACTYYQKEKDLSHLADLLGHSNINTTRIYTCISGEAQEVKLKNLGLVI</sequence>
<evidence type="ECO:0000256" key="5">
    <source>
        <dbReference type="ARBA" id="ARBA00023172"/>
    </source>
</evidence>
<feature type="domain" description="Tyr recombinase" evidence="7">
    <location>
        <begin position="101"/>
        <end position="274"/>
    </location>
</feature>
<evidence type="ECO:0000256" key="6">
    <source>
        <dbReference type="PROSITE-ProRule" id="PRU01248"/>
    </source>
</evidence>
<comment type="similarity">
    <text evidence="2">Belongs to the 'phage' integrase family.</text>
</comment>
<dbReference type="InterPro" id="IPR050090">
    <property type="entry name" value="Tyrosine_recombinase_XerCD"/>
</dbReference>
<dbReference type="GO" id="GO:0015074">
    <property type="term" value="P:DNA integration"/>
    <property type="evidence" value="ECO:0007669"/>
    <property type="project" value="UniProtKB-KW"/>
</dbReference>
<dbReference type="InterPro" id="IPR002104">
    <property type="entry name" value="Integrase_catalytic"/>
</dbReference>
<keyword evidence="10" id="KW-1185">Reference proteome</keyword>
<protein>
    <submittedName>
        <fullName evidence="9">Tyrosine-type recombinase/integrase</fullName>
    </submittedName>
</protein>
<evidence type="ECO:0000313" key="9">
    <source>
        <dbReference type="EMBL" id="MCC2125207.1"/>
    </source>
</evidence>
<dbReference type="InterPro" id="IPR010998">
    <property type="entry name" value="Integrase_recombinase_N"/>
</dbReference>
<gene>
    <name evidence="9" type="ORF">LKD36_03325</name>
</gene>
<keyword evidence="5" id="KW-0233">DNA recombination</keyword>
<name>A0AAE3A359_9FIRM</name>
<evidence type="ECO:0000256" key="3">
    <source>
        <dbReference type="ARBA" id="ARBA00022908"/>
    </source>
</evidence>
<dbReference type="RefSeq" id="WP_308458673.1">
    <property type="nucleotide sequence ID" value="NZ_JAJEPS010000002.1"/>
</dbReference>
<keyword evidence="4 6" id="KW-0238">DNA-binding</keyword>
<dbReference type="Pfam" id="PF00589">
    <property type="entry name" value="Phage_integrase"/>
    <property type="match status" value="1"/>
</dbReference>
<comment type="caution">
    <text evidence="9">The sequence shown here is derived from an EMBL/GenBank/DDBJ whole genome shotgun (WGS) entry which is preliminary data.</text>
</comment>
<dbReference type="GO" id="GO:0003677">
    <property type="term" value="F:DNA binding"/>
    <property type="evidence" value="ECO:0007669"/>
    <property type="project" value="UniProtKB-UniRule"/>
</dbReference>
<dbReference type="AlphaFoldDB" id="A0AAE3A359"/>
<evidence type="ECO:0000259" key="8">
    <source>
        <dbReference type="PROSITE" id="PS51900"/>
    </source>
</evidence>
<dbReference type="Gene3D" id="1.10.150.130">
    <property type="match status" value="1"/>
</dbReference>
<dbReference type="PROSITE" id="PS51900">
    <property type="entry name" value="CB"/>
    <property type="match status" value="1"/>
</dbReference>
<evidence type="ECO:0000313" key="10">
    <source>
        <dbReference type="Proteomes" id="UP001198220"/>
    </source>
</evidence>
<dbReference type="InterPro" id="IPR044068">
    <property type="entry name" value="CB"/>
</dbReference>
<dbReference type="PANTHER" id="PTHR30349:SF89">
    <property type="entry name" value="INTEGRASE_RECOMBINASE"/>
    <property type="match status" value="1"/>
</dbReference>
<keyword evidence="3" id="KW-0229">DNA integration</keyword>
<dbReference type="Gene3D" id="1.10.443.10">
    <property type="entry name" value="Intergrase catalytic core"/>
    <property type="match status" value="1"/>
</dbReference>
<dbReference type="InterPro" id="IPR013762">
    <property type="entry name" value="Integrase-like_cat_sf"/>
</dbReference>
<dbReference type="PANTHER" id="PTHR30349">
    <property type="entry name" value="PHAGE INTEGRASE-RELATED"/>
    <property type="match status" value="1"/>
</dbReference>
<dbReference type="Proteomes" id="UP001198220">
    <property type="component" value="Unassembled WGS sequence"/>
</dbReference>
<dbReference type="EMBL" id="JAJEPS010000002">
    <property type="protein sequence ID" value="MCC2125207.1"/>
    <property type="molecule type" value="Genomic_DNA"/>
</dbReference>
<dbReference type="InterPro" id="IPR011010">
    <property type="entry name" value="DNA_brk_join_enz"/>
</dbReference>
<accession>A0AAE3A359</accession>
<dbReference type="PROSITE" id="PS51898">
    <property type="entry name" value="TYR_RECOMBINASE"/>
    <property type="match status" value="1"/>
</dbReference>
<dbReference type="InterPro" id="IPR004107">
    <property type="entry name" value="Integrase_SAM-like_N"/>
</dbReference>
<dbReference type="Pfam" id="PF02899">
    <property type="entry name" value="Phage_int_SAM_1"/>
    <property type="match status" value="1"/>
</dbReference>
<evidence type="ECO:0000256" key="1">
    <source>
        <dbReference type="ARBA" id="ARBA00003283"/>
    </source>
</evidence>
<reference evidence="9 10" key="1">
    <citation type="submission" date="2021-10" db="EMBL/GenBank/DDBJ databases">
        <title>Anaerobic single-cell dispensing facilitates the cultivation of human gut bacteria.</title>
        <authorList>
            <person name="Afrizal A."/>
        </authorList>
    </citation>
    <scope>NUCLEOTIDE SEQUENCE [LARGE SCALE GENOMIC DNA]</scope>
    <source>
        <strain evidence="9 10">CLA-AA-H276</strain>
    </source>
</reference>
<evidence type="ECO:0000256" key="4">
    <source>
        <dbReference type="ARBA" id="ARBA00023125"/>
    </source>
</evidence>
<dbReference type="GO" id="GO:0006310">
    <property type="term" value="P:DNA recombination"/>
    <property type="evidence" value="ECO:0007669"/>
    <property type="project" value="UniProtKB-KW"/>
</dbReference>
<feature type="domain" description="Core-binding (CB)" evidence="8">
    <location>
        <begin position="4"/>
        <end position="83"/>
    </location>
</feature>
<comment type="function">
    <text evidence="1">Site-specific tyrosine recombinase, which acts by catalyzing the cutting and rejoining of the recombining DNA molecules.</text>
</comment>
<proteinExistence type="inferred from homology"/>
<evidence type="ECO:0000256" key="2">
    <source>
        <dbReference type="ARBA" id="ARBA00008857"/>
    </source>
</evidence>
<organism evidence="9 10">
    <name type="scientific">Hominiventricola filiformis</name>
    <dbReference type="NCBI Taxonomy" id="2885352"/>
    <lineage>
        <taxon>Bacteria</taxon>
        <taxon>Bacillati</taxon>
        <taxon>Bacillota</taxon>
        <taxon>Clostridia</taxon>
        <taxon>Lachnospirales</taxon>
        <taxon>Lachnospiraceae</taxon>
        <taxon>Hominiventricola</taxon>
    </lineage>
</organism>
<evidence type="ECO:0000259" key="7">
    <source>
        <dbReference type="PROSITE" id="PS51898"/>
    </source>
</evidence>